<protein>
    <recommendedName>
        <fullName evidence="2">BHLH domain-containing protein</fullName>
    </recommendedName>
</protein>
<evidence type="ECO:0000313" key="4">
    <source>
        <dbReference type="Proteomes" id="UP001266305"/>
    </source>
</evidence>
<keyword evidence="4" id="KW-1185">Reference proteome</keyword>
<sequence length="666" mass="73348">MMDNRSNSSLPDKLPIFSNSACLPMSRSFYLEPTVTFHLHPEAPVPSPYSEELPLLPFPSDSLITGNCGEPCPFSFPMPYPNYRRCEYSYGPAFIRKRNERERQRVKCVNEGYAQLRHHLPEEYLEKRLSKVETLRAAIKYINYLQSLLYPDKAETKNNPGKCSSMIATTSCHADSMFKITTASPGCIHDNRRGNQELICWAEALSPNYQKVPEAKVEAGSLGLWLERQGTLLVEFEAPLVAGPKLPAQQQSVVLEENVIPLSPSVGYSLRPGDTVLALWEPGQQQYGPGTVLLGLETRGPQKASKEEEITVYFWNGKTAKVPIGGVQWVSPAIWKKAVERLHKPFIREHPRPLHWTLCCSLLGPVTGGLTSELPPGTPFLCPLCRPHACCQLLCQACLCGCPSCGTTWWPLTGTSEVMAKELPELELEPTAQLLPLECPKEEKVARHAPLAVSSSSSSSHEQDDVENDLEMGPPQRLMVNSAVNTDPILLETPLRQSGLCRPGWRYWRRNGPEPHPGKPGSTLPLGPSVSGEDPALPCAAYPSGQGSHVLLLLAACSRPHTASPPTENCAPNASCSSRAWRKQAVPTQQTGVRGEQLRQHQAQHRGEEQPEGPWGPDMPQKIFQHLERRKGSQAAESTNRSTGDYQGAGLESNQHEATADPARGS</sequence>
<evidence type="ECO:0000259" key="2">
    <source>
        <dbReference type="PROSITE" id="PS50888"/>
    </source>
</evidence>
<dbReference type="PANTHER" id="PTHR14343">
    <property type="entry name" value="VWFA DOMAIN-CONTAINING PROTEIN"/>
    <property type="match status" value="1"/>
</dbReference>
<feature type="domain" description="BHLH" evidence="2">
    <location>
        <begin position="93"/>
        <end position="145"/>
    </location>
</feature>
<dbReference type="SUPFAM" id="SSF47459">
    <property type="entry name" value="HLH, helix-loop-helix DNA-binding domain"/>
    <property type="match status" value="1"/>
</dbReference>
<feature type="region of interest" description="Disordered" evidence="1">
    <location>
        <begin position="449"/>
        <end position="473"/>
    </location>
</feature>
<dbReference type="EMBL" id="JASSZA010000010">
    <property type="protein sequence ID" value="KAK2100763.1"/>
    <property type="molecule type" value="Genomic_DNA"/>
</dbReference>
<reference evidence="3 4" key="1">
    <citation type="submission" date="2023-05" db="EMBL/GenBank/DDBJ databases">
        <title>B98-5 Cell Line De Novo Hybrid Assembly: An Optical Mapping Approach.</title>
        <authorList>
            <person name="Kananen K."/>
            <person name="Auerbach J.A."/>
            <person name="Kautto E."/>
            <person name="Blachly J.S."/>
        </authorList>
    </citation>
    <scope>NUCLEOTIDE SEQUENCE [LARGE SCALE GENOMIC DNA]</scope>
    <source>
        <strain evidence="3">B95-8</strain>
        <tissue evidence="3">Cell line</tissue>
    </source>
</reference>
<dbReference type="InterPro" id="IPR036638">
    <property type="entry name" value="HLH_DNA-bd_sf"/>
</dbReference>
<gene>
    <name evidence="3" type="ORF">P7K49_022111</name>
</gene>
<dbReference type="CDD" id="cd19745">
    <property type="entry name" value="bHLH_TS_ASCL3"/>
    <property type="match status" value="1"/>
</dbReference>
<evidence type="ECO:0000313" key="3">
    <source>
        <dbReference type="EMBL" id="KAK2100763.1"/>
    </source>
</evidence>
<feature type="region of interest" description="Disordered" evidence="1">
    <location>
        <begin position="581"/>
        <end position="666"/>
    </location>
</feature>
<evidence type="ECO:0000256" key="1">
    <source>
        <dbReference type="SAM" id="MobiDB-lite"/>
    </source>
</evidence>
<dbReference type="PANTHER" id="PTHR14343:SF3">
    <property type="entry name" value="SIMILAR TO PREDICTED GENE ICRFP703B1614Q5.5"/>
    <property type="match status" value="1"/>
</dbReference>
<dbReference type="Gene3D" id="4.10.280.10">
    <property type="entry name" value="Helix-loop-helix DNA-binding domain"/>
    <property type="match status" value="1"/>
</dbReference>
<dbReference type="Pfam" id="PF15057">
    <property type="entry name" value="DUF4537"/>
    <property type="match status" value="1"/>
</dbReference>
<dbReference type="Proteomes" id="UP001266305">
    <property type="component" value="Unassembled WGS sequence"/>
</dbReference>
<proteinExistence type="predicted"/>
<dbReference type="Pfam" id="PF00010">
    <property type="entry name" value="HLH"/>
    <property type="match status" value="1"/>
</dbReference>
<dbReference type="SMART" id="SM00353">
    <property type="entry name" value="HLH"/>
    <property type="match status" value="1"/>
</dbReference>
<name>A0ABQ9UWB1_SAGOE</name>
<dbReference type="InterPro" id="IPR032770">
    <property type="entry name" value="DUF4537"/>
</dbReference>
<dbReference type="PROSITE" id="PS50888">
    <property type="entry name" value="BHLH"/>
    <property type="match status" value="1"/>
</dbReference>
<accession>A0ABQ9UWB1</accession>
<comment type="caution">
    <text evidence="3">The sequence shown here is derived from an EMBL/GenBank/DDBJ whole genome shotgun (WGS) entry which is preliminary data.</text>
</comment>
<organism evidence="3 4">
    <name type="scientific">Saguinus oedipus</name>
    <name type="common">Cotton-top tamarin</name>
    <name type="synonym">Oedipomidas oedipus</name>
    <dbReference type="NCBI Taxonomy" id="9490"/>
    <lineage>
        <taxon>Eukaryota</taxon>
        <taxon>Metazoa</taxon>
        <taxon>Chordata</taxon>
        <taxon>Craniata</taxon>
        <taxon>Vertebrata</taxon>
        <taxon>Euteleostomi</taxon>
        <taxon>Mammalia</taxon>
        <taxon>Eutheria</taxon>
        <taxon>Euarchontoglires</taxon>
        <taxon>Primates</taxon>
        <taxon>Haplorrhini</taxon>
        <taxon>Platyrrhini</taxon>
        <taxon>Cebidae</taxon>
        <taxon>Callitrichinae</taxon>
        <taxon>Saguinus</taxon>
    </lineage>
</organism>
<feature type="compositionally biased region" description="Polar residues" evidence="1">
    <location>
        <begin position="635"/>
        <end position="645"/>
    </location>
</feature>
<dbReference type="InterPro" id="IPR011598">
    <property type="entry name" value="bHLH_dom"/>
</dbReference>
<feature type="region of interest" description="Disordered" evidence="1">
    <location>
        <begin position="511"/>
        <end position="530"/>
    </location>
</feature>